<dbReference type="STRING" id="10228.B3SDV6"/>
<name>B3SDV6_TRIAD</name>
<keyword evidence="4" id="KW-1185">Reference proteome</keyword>
<dbReference type="PANTHER" id="PTHR22845:SF5">
    <property type="entry name" value="APOPTOTIC PROTEASE-ACTIVATING FACTOR 1"/>
    <property type="match status" value="1"/>
</dbReference>
<dbReference type="CTD" id="6759638"/>
<evidence type="ECO:0000313" key="4">
    <source>
        <dbReference type="Proteomes" id="UP000009022"/>
    </source>
</evidence>
<dbReference type="Gene3D" id="1.10.10.10">
    <property type="entry name" value="Winged helix-like DNA-binding domain superfamily/Winged helix DNA-binding domain"/>
    <property type="match status" value="1"/>
</dbReference>
<dbReference type="GO" id="GO:0043531">
    <property type="term" value="F:ADP binding"/>
    <property type="evidence" value="ECO:0007669"/>
    <property type="project" value="InterPro"/>
</dbReference>
<dbReference type="PhylomeDB" id="B3SDV6"/>
<dbReference type="eggNOG" id="KOG4658">
    <property type="taxonomic scope" value="Eukaryota"/>
</dbReference>
<dbReference type="RefSeq" id="XP_002118425.1">
    <property type="nucleotide sequence ID" value="XM_002118389.1"/>
</dbReference>
<dbReference type="InterPro" id="IPR036388">
    <property type="entry name" value="WH-like_DNA-bd_sf"/>
</dbReference>
<dbReference type="SUPFAM" id="SSF52540">
    <property type="entry name" value="P-loop containing nucleoside triphosphate hydrolases"/>
    <property type="match status" value="1"/>
</dbReference>
<dbReference type="InterPro" id="IPR027417">
    <property type="entry name" value="P-loop_NTPase"/>
</dbReference>
<dbReference type="HOGENOM" id="CLU_011484_1_0_1"/>
<dbReference type="Proteomes" id="UP000009022">
    <property type="component" value="Unassembled WGS sequence"/>
</dbReference>
<dbReference type="InParanoid" id="B3SDV6"/>
<dbReference type="GO" id="GO:0005829">
    <property type="term" value="C:cytosol"/>
    <property type="evidence" value="ECO:0007669"/>
    <property type="project" value="UniProtKB-ARBA"/>
</dbReference>
<dbReference type="KEGG" id="tad:TRIADDRAFT_62462"/>
<dbReference type="InterPro" id="IPR041452">
    <property type="entry name" value="APAF1_C"/>
</dbReference>
<sequence>MAGSGKTTTVCQSVRQATKKGLFKSNGCYWMKIGKFEKLTYDEAIELLALLAVNDNDQTLRQNPVVKNVIDSCQGLPLAITLIGGLDLKTDEEWNQAKDIIAKKSADIELAHYGFNLYGTLQLSVDTLNDEIRPLFEQLAVFKRVGIPIQSVASLWNYDEIEARNLVKKMHNKSLLTYDKEKCVLHDLMVDYLQQRLYSHNSNQDYRKSLNKTLIDSYRNQCDGKWNTFPDDGYFYPNLIYHALMAENDEYLQSIMTDFDWMTRKIQIDRTIYYLDCDLTNYIDYLKKRNKNWEDFDQLKQLLKQQQSCLDGVDGDVIQMILWVDMSDSWMKQRALQLAKENVRNGKSYWRMSSATTQYTYDACKVFGKNRRDQSISVSNPEFGPLRIIGTQNNNEEDCQIIGTQNNRRRDCQIVIQDYQTSQTVLQISKPSMYIREVEISADGRTAAFKQFNRKDEWIVYDLDKNEEISFAQNDQGEDVKTDFDSVQFCPAQSQTQVIMTLSRNLCEVRIWKIEGNFIRPTNKQISRQYKIEYCRWVLMQDSVCVLLWWRKYQSQRGKFEDYERDDSEKWINECQIEMWNAQQWTCRSFKVPAFIHAKDDGRYFATNDFQHGLLLTRISIYRDAAYMILSYNRFRSKSGTIGLLKMEQDIEFENQFQPILHDIGYVVDILVSGDQSMIAIDCFKKEVILKMSGGQVQSRVELDQSGRSMFIPGSHRLLIYHARNVYEYNLQDISQTKSVDVGRPQRNPQTTVNIFDLIEFVGIEDYGKYRELINGILEEESAAKDLIHFRYRKKDNTLILFPIFSSFNSWIITINLTTGMKSVDRLTWSHLVGVVYVDDDYLYVWERKEDDSLKCYKFGDGEYQLLQNIDYQGEEGLICKIMMNYNPHKIEHSPLRMKKEKLVDVWGDKHAEMIANVLAMGLLLLLENGDHIAILNQDGNLYMKRYKDNIKYFDPFTYTQFFNHENLWSDKQLILYEKYSSLNIYNPQTLQLQITLPFPHFYIEDMQWNLQHSQLIIRSDQDYCLVNSMKKE</sequence>
<dbReference type="Gene3D" id="1.25.40.370">
    <property type="match status" value="1"/>
</dbReference>
<feature type="domain" description="APAF-1 helical" evidence="2">
    <location>
        <begin position="209"/>
        <end position="341"/>
    </location>
</feature>
<dbReference type="Pfam" id="PF17908">
    <property type="entry name" value="APAF1_C"/>
    <property type="match status" value="1"/>
</dbReference>
<dbReference type="Gene3D" id="1.10.8.430">
    <property type="entry name" value="Helical domain of apoptotic protease-activating factors"/>
    <property type="match status" value="1"/>
</dbReference>
<keyword evidence="1" id="KW-0677">Repeat</keyword>
<evidence type="ECO:0000259" key="2">
    <source>
        <dbReference type="Pfam" id="PF17908"/>
    </source>
</evidence>
<evidence type="ECO:0000313" key="3">
    <source>
        <dbReference type="EMBL" id="EDV19090.1"/>
    </source>
</evidence>
<dbReference type="OrthoDB" id="1357022at2759"/>
<reference evidence="3 4" key="1">
    <citation type="journal article" date="2008" name="Nature">
        <title>The Trichoplax genome and the nature of placozoans.</title>
        <authorList>
            <person name="Srivastava M."/>
            <person name="Begovic E."/>
            <person name="Chapman J."/>
            <person name="Putnam N.H."/>
            <person name="Hellsten U."/>
            <person name="Kawashima T."/>
            <person name="Kuo A."/>
            <person name="Mitros T."/>
            <person name="Salamov A."/>
            <person name="Carpenter M.L."/>
            <person name="Signorovitch A.Y."/>
            <person name="Moreno M.A."/>
            <person name="Kamm K."/>
            <person name="Grimwood J."/>
            <person name="Schmutz J."/>
            <person name="Shapiro H."/>
            <person name="Grigoriev I.V."/>
            <person name="Buss L.W."/>
            <person name="Schierwater B."/>
            <person name="Dellaporta S.L."/>
            <person name="Rokhsar D.S."/>
        </authorList>
    </citation>
    <scope>NUCLEOTIDE SEQUENCE [LARGE SCALE GENOMIC DNA]</scope>
    <source>
        <strain evidence="3 4">Grell-BS-1999</strain>
    </source>
</reference>
<accession>B3SDV6</accession>
<dbReference type="GO" id="GO:0006915">
    <property type="term" value="P:apoptotic process"/>
    <property type="evidence" value="ECO:0007669"/>
    <property type="project" value="UniProtKB-KW"/>
</dbReference>
<dbReference type="InterPro" id="IPR042197">
    <property type="entry name" value="Apaf_helical"/>
</dbReference>
<evidence type="ECO:0000256" key="1">
    <source>
        <dbReference type="ARBA" id="ARBA00022737"/>
    </source>
</evidence>
<organism evidence="3 4">
    <name type="scientific">Trichoplax adhaerens</name>
    <name type="common">Trichoplax reptans</name>
    <dbReference type="NCBI Taxonomy" id="10228"/>
    <lineage>
        <taxon>Eukaryota</taxon>
        <taxon>Metazoa</taxon>
        <taxon>Placozoa</taxon>
        <taxon>Uniplacotomia</taxon>
        <taxon>Trichoplacea</taxon>
        <taxon>Trichoplacidae</taxon>
        <taxon>Trichoplax</taxon>
    </lineage>
</organism>
<dbReference type="AlphaFoldDB" id="B3SDV6"/>
<dbReference type="EMBL" id="DS985294">
    <property type="protein sequence ID" value="EDV19090.1"/>
    <property type="molecule type" value="Genomic_DNA"/>
</dbReference>
<dbReference type="PANTHER" id="PTHR22845">
    <property type="entry name" value="APOPTOTIC PROTEASE-ACTIVATING FACTOR 1"/>
    <property type="match status" value="1"/>
</dbReference>
<dbReference type="SUPFAM" id="SSF69322">
    <property type="entry name" value="Tricorn protease domain 2"/>
    <property type="match status" value="1"/>
</dbReference>
<dbReference type="GeneID" id="6759638"/>
<gene>
    <name evidence="3" type="ORF">TRIADDRAFT_62462</name>
</gene>
<protein>
    <recommendedName>
        <fullName evidence="2">APAF-1 helical domain-containing protein</fullName>
    </recommendedName>
</protein>
<proteinExistence type="predicted"/>